<protein>
    <submittedName>
        <fullName evidence="1">Glucose-6-phosphate isomerase</fullName>
    </submittedName>
</protein>
<dbReference type="InterPro" id="IPR046348">
    <property type="entry name" value="SIS_dom_sf"/>
</dbReference>
<gene>
    <name evidence="1" type="ORF">HF526_32055</name>
</gene>
<comment type="caution">
    <text evidence="1">The sequence shown here is derived from an EMBL/GenBank/DDBJ whole genome shotgun (WGS) entry which is preliminary data.</text>
</comment>
<dbReference type="EMBL" id="JAAXLA010000107">
    <property type="protein sequence ID" value="NMI01896.1"/>
    <property type="molecule type" value="Genomic_DNA"/>
</dbReference>
<dbReference type="RefSeq" id="WP_169385404.1">
    <property type="nucleotide sequence ID" value="NZ_JAAXLA010000107.1"/>
</dbReference>
<proteinExistence type="predicted"/>
<dbReference type="SUPFAM" id="SSF53697">
    <property type="entry name" value="SIS domain"/>
    <property type="match status" value="1"/>
</dbReference>
<dbReference type="Gene3D" id="3.40.50.10490">
    <property type="entry name" value="Glucose-6-phosphate isomerase like protein, domain 1"/>
    <property type="match status" value="2"/>
</dbReference>
<reference evidence="1 2" key="1">
    <citation type="submission" date="2020-04" db="EMBL/GenBank/DDBJ databases">
        <authorList>
            <person name="Klaysubun C."/>
            <person name="Duangmal K."/>
            <person name="Lipun K."/>
        </authorList>
    </citation>
    <scope>NUCLEOTIDE SEQUENCE [LARGE SCALE GENOMIC DNA]</scope>
    <source>
        <strain evidence="1 2">K10HN5</strain>
    </source>
</reference>
<keyword evidence="1" id="KW-0413">Isomerase</keyword>
<keyword evidence="2" id="KW-1185">Reference proteome</keyword>
<accession>A0ABX1SLF7</accession>
<organism evidence="1 2">
    <name type="scientific">Pseudonocardia acidicola</name>
    <dbReference type="NCBI Taxonomy" id="2724939"/>
    <lineage>
        <taxon>Bacteria</taxon>
        <taxon>Bacillati</taxon>
        <taxon>Actinomycetota</taxon>
        <taxon>Actinomycetes</taxon>
        <taxon>Pseudonocardiales</taxon>
        <taxon>Pseudonocardiaceae</taxon>
        <taxon>Pseudonocardia</taxon>
    </lineage>
</organism>
<name>A0ABX1SLF7_9PSEU</name>
<evidence type="ECO:0000313" key="2">
    <source>
        <dbReference type="Proteomes" id="UP000820669"/>
    </source>
</evidence>
<evidence type="ECO:0000313" key="1">
    <source>
        <dbReference type="EMBL" id="NMI01896.1"/>
    </source>
</evidence>
<dbReference type="GO" id="GO:0016853">
    <property type="term" value="F:isomerase activity"/>
    <property type="evidence" value="ECO:0007669"/>
    <property type="project" value="UniProtKB-KW"/>
</dbReference>
<sequence>MTVPSVAVADGPLGEEVERLAAELVADTVASRIADGDPSTWGAGTAAADGLGWVGLPRASRPLLGQISALRERFRVAGATRVVLIGEPGVTLAAEAIARDAGGGLTVLDTADPGQVGDALAGDLAGTVLVVADPDGELPGRDGTDDLVTGAVDAVTRVFADALAAEGLDPAERTVVITEPGSPLDERSREAGAIVITAERDVPDRFAALGPFGLVPAGLAGADVARVLADAADAAARLGADDLENPALRLAAVLAASSEVLPIDAAHGPSGLADWIAQLVAGSLTGRGPLPVLVEGPDAPGWDDAGTTVALSGAAVVGGTPAAVTASGPLGAQFVLWERAVAAAGRLLQTDPFAPDADPGPAPEPGPATFVDGLVEVHAGPWLPAGATTVADALRALVRLAAGTEDGHLAVAAWLDRVEDASTTVLRGELARRTGLPTTFDWAPRWRAGSGRRHRDAPTKGVIISLTGTAEEDVAVPGRPFGLAAVQLAQARAENAGLAACGRPVLRLHFLDRVAGLVTVAKAIQEL</sequence>
<dbReference type="Proteomes" id="UP000820669">
    <property type="component" value="Unassembled WGS sequence"/>
</dbReference>